<feature type="transmembrane region" description="Helical" evidence="7">
    <location>
        <begin position="285"/>
        <end position="308"/>
    </location>
</feature>
<dbReference type="GO" id="GO:0055085">
    <property type="term" value="P:transmembrane transport"/>
    <property type="evidence" value="ECO:0007669"/>
    <property type="project" value="TreeGrafter"/>
</dbReference>
<name>A0A1X3H6L6_9BRAD</name>
<dbReference type="PANTHER" id="PTHR21716">
    <property type="entry name" value="TRANSMEMBRANE PROTEIN"/>
    <property type="match status" value="1"/>
</dbReference>
<evidence type="ECO:0000256" key="7">
    <source>
        <dbReference type="SAM" id="Phobius"/>
    </source>
</evidence>
<organism evidence="8 9">
    <name type="scientific">Bradyrhizobium canariense</name>
    <dbReference type="NCBI Taxonomy" id="255045"/>
    <lineage>
        <taxon>Bacteria</taxon>
        <taxon>Pseudomonadati</taxon>
        <taxon>Pseudomonadota</taxon>
        <taxon>Alphaproteobacteria</taxon>
        <taxon>Hyphomicrobiales</taxon>
        <taxon>Nitrobacteraceae</taxon>
        <taxon>Bradyrhizobium</taxon>
    </lineage>
</organism>
<evidence type="ECO:0000256" key="6">
    <source>
        <dbReference type="SAM" id="MobiDB-lite"/>
    </source>
</evidence>
<proteinExistence type="inferred from homology"/>
<evidence type="ECO:0000256" key="5">
    <source>
        <dbReference type="ARBA" id="ARBA00023136"/>
    </source>
</evidence>
<evidence type="ECO:0000256" key="3">
    <source>
        <dbReference type="ARBA" id="ARBA00022692"/>
    </source>
</evidence>
<feature type="transmembrane region" description="Helical" evidence="7">
    <location>
        <begin position="320"/>
        <end position="342"/>
    </location>
</feature>
<comment type="caution">
    <text evidence="8">The sequence shown here is derived from an EMBL/GenBank/DDBJ whole genome shotgun (WGS) entry which is preliminary data.</text>
</comment>
<evidence type="ECO:0000256" key="4">
    <source>
        <dbReference type="ARBA" id="ARBA00022989"/>
    </source>
</evidence>
<evidence type="ECO:0000256" key="2">
    <source>
        <dbReference type="ARBA" id="ARBA00009773"/>
    </source>
</evidence>
<feature type="region of interest" description="Disordered" evidence="6">
    <location>
        <begin position="182"/>
        <end position="202"/>
    </location>
</feature>
<gene>
    <name evidence="8" type="ORF">BSZ18_20020</name>
</gene>
<protein>
    <submittedName>
        <fullName evidence="8">AI-2E family transporter</fullName>
    </submittedName>
</protein>
<feature type="transmembrane region" description="Helical" evidence="7">
    <location>
        <begin position="63"/>
        <end position="83"/>
    </location>
</feature>
<keyword evidence="3 7" id="KW-0812">Transmembrane</keyword>
<dbReference type="Pfam" id="PF01594">
    <property type="entry name" value="AI-2E_transport"/>
    <property type="match status" value="1"/>
</dbReference>
<feature type="transmembrane region" description="Helical" evidence="7">
    <location>
        <begin position="123"/>
        <end position="146"/>
    </location>
</feature>
<evidence type="ECO:0000256" key="1">
    <source>
        <dbReference type="ARBA" id="ARBA00004141"/>
    </source>
</evidence>
<evidence type="ECO:0000313" key="8">
    <source>
        <dbReference type="EMBL" id="OSJ08076.1"/>
    </source>
</evidence>
<accession>A0A1X3H6L6</accession>
<dbReference type="OrthoDB" id="5761230at2"/>
<keyword evidence="5 7" id="KW-0472">Membrane</keyword>
<dbReference type="AlphaFoldDB" id="A0A1X3H6L6"/>
<comment type="subcellular location">
    <subcellularLocation>
        <location evidence="1">Membrane</location>
        <topology evidence="1">Multi-pass membrane protein</topology>
    </subcellularLocation>
</comment>
<sequence length="427" mass="44436">MKLKRAPPVLSSSVCTVHTAASNQRVDAVLIKSVFVERVPPGPPKGHCVITFPNERPPTRFDLAWGISVGGIGVVLFAVLLAFSWYFATTLLLIFAGVLLGLGLNALTNALGRHARLPHTLRLAIVCLALALMLAGIAYLGGATIADQAAGLSKTIKSQIGNVKSFLDNHGIDTSFFDFGSSGPGSSPDAQPEPTPSAGTASRGAIPGAGALASSGGAIVSQTFKLLLGTIHGVGNIFIVLFLGVAFAAQPSVYREGLLFIAPAKHRARTAVIIDRVSETLERWLIAQMIVMLAVGAVTWIGLLIIGIPGSFILGIQAGLLGFIPTVGAIIAGVVVVLASLASGWIPALSAFLLFMGVHAMESYVLTPLLQRQALDIPPATLFAFQILLGVVFGIWGLALALPLVAIAKVVIDHFKTYEAPPLAEAA</sequence>
<evidence type="ECO:0000313" key="9">
    <source>
        <dbReference type="Proteomes" id="UP000193553"/>
    </source>
</evidence>
<dbReference type="Proteomes" id="UP000193553">
    <property type="component" value="Unassembled WGS sequence"/>
</dbReference>
<dbReference type="InterPro" id="IPR002549">
    <property type="entry name" value="AI-2E-like"/>
</dbReference>
<keyword evidence="4 7" id="KW-1133">Transmembrane helix</keyword>
<feature type="transmembrane region" description="Helical" evidence="7">
    <location>
        <begin position="90"/>
        <end position="111"/>
    </location>
</feature>
<comment type="similarity">
    <text evidence="2">Belongs to the autoinducer-2 exporter (AI-2E) (TC 2.A.86) family.</text>
</comment>
<dbReference type="PANTHER" id="PTHR21716:SF62">
    <property type="entry name" value="TRANSPORT PROTEIN YDBI-RELATED"/>
    <property type="match status" value="1"/>
</dbReference>
<dbReference type="GO" id="GO:0016020">
    <property type="term" value="C:membrane"/>
    <property type="evidence" value="ECO:0007669"/>
    <property type="project" value="UniProtKB-SubCell"/>
</dbReference>
<reference evidence="8 9" key="1">
    <citation type="submission" date="2017-03" db="EMBL/GenBank/DDBJ databases">
        <title>Whole genome sequences of fourteen strains of Bradyrhizobium canariense and one strain of Bradyrhizobium japonicum isolated from Lupinus (Papilionoideae: Genisteae) species in Algeria.</title>
        <authorList>
            <person name="Crovadore J."/>
            <person name="Chekireb D."/>
            <person name="Brachmann A."/>
            <person name="Chablais R."/>
            <person name="Cochard B."/>
            <person name="Lefort F."/>
        </authorList>
    </citation>
    <scope>NUCLEOTIDE SEQUENCE [LARGE SCALE GENOMIC DNA]</scope>
    <source>
        <strain evidence="8 9">UBMA195</strain>
    </source>
</reference>
<dbReference type="EMBL" id="NAFI01000176">
    <property type="protein sequence ID" value="OSJ08076.1"/>
    <property type="molecule type" value="Genomic_DNA"/>
</dbReference>
<feature type="transmembrane region" description="Helical" evidence="7">
    <location>
        <begin position="348"/>
        <end position="370"/>
    </location>
</feature>
<feature type="transmembrane region" description="Helical" evidence="7">
    <location>
        <begin position="382"/>
        <end position="408"/>
    </location>
</feature>
<feature type="transmembrane region" description="Helical" evidence="7">
    <location>
        <begin position="226"/>
        <end position="249"/>
    </location>
</feature>